<dbReference type="PANTHER" id="PTHR48100:SF1">
    <property type="entry name" value="HISTIDINE PHOSPHATASE FAMILY PROTEIN-RELATED"/>
    <property type="match status" value="1"/>
</dbReference>
<dbReference type="SUPFAM" id="SSF53254">
    <property type="entry name" value="Phosphoglycerate mutase-like"/>
    <property type="match status" value="1"/>
</dbReference>
<protein>
    <submittedName>
        <fullName evidence="2">Putative phosphoglycerate mutase</fullName>
    </submittedName>
</protein>
<dbReference type="AlphaFoldDB" id="A0A6J4UKT8"/>
<sequence>MRYLSLIRHAATFWNHEGRVQGQRDVPLSAAGVAQAHALGRRFAGTEVVLYTSPLGRAQETAALAFPGQTATPDARLKELNFGVFEGHTLSERLELQAWRTWSADPFFTPAPGGESYRELRERAVAWLDGLHDAPHVVAVTHSGTIQMLLSHALGLDRPRWRKRFYLGHASVTGLVLDGHEIFIERVNDTQHVQNPVPVVEEVLLEP</sequence>
<feature type="binding site" evidence="1">
    <location>
        <position position="57"/>
    </location>
    <ligand>
        <name>substrate</name>
    </ligand>
</feature>
<dbReference type="InterPro" id="IPR013078">
    <property type="entry name" value="His_Pase_superF_clade-1"/>
</dbReference>
<dbReference type="EMBL" id="CADCWP010000001">
    <property type="protein sequence ID" value="CAA9551760.1"/>
    <property type="molecule type" value="Genomic_DNA"/>
</dbReference>
<dbReference type="GO" id="GO:0016791">
    <property type="term" value="F:phosphatase activity"/>
    <property type="evidence" value="ECO:0007669"/>
    <property type="project" value="TreeGrafter"/>
</dbReference>
<accession>A0A6J4UKT8</accession>
<dbReference type="InterPro" id="IPR050275">
    <property type="entry name" value="PGM_Phosphatase"/>
</dbReference>
<name>A0A6J4UKT8_9DEIN</name>
<dbReference type="Pfam" id="PF00300">
    <property type="entry name" value="His_Phos_1"/>
    <property type="match status" value="1"/>
</dbReference>
<dbReference type="PANTHER" id="PTHR48100">
    <property type="entry name" value="BROAD-SPECIFICITY PHOSPHATASE YOR283W-RELATED"/>
    <property type="match status" value="1"/>
</dbReference>
<dbReference type="CDD" id="cd07067">
    <property type="entry name" value="HP_PGM_like"/>
    <property type="match status" value="1"/>
</dbReference>
<feature type="binding site" evidence="1">
    <location>
        <begin position="8"/>
        <end position="15"/>
    </location>
    <ligand>
        <name>substrate</name>
    </ligand>
</feature>
<dbReference type="InterPro" id="IPR029033">
    <property type="entry name" value="His_PPase_superfam"/>
</dbReference>
<dbReference type="Gene3D" id="3.40.50.1240">
    <property type="entry name" value="Phosphoglycerate mutase-like"/>
    <property type="match status" value="1"/>
</dbReference>
<reference evidence="2" key="1">
    <citation type="submission" date="2020-02" db="EMBL/GenBank/DDBJ databases">
        <authorList>
            <person name="Meier V. D."/>
        </authorList>
    </citation>
    <scope>NUCLEOTIDE SEQUENCE</scope>
    <source>
        <strain evidence="2">AVDCRST_MAG86</strain>
    </source>
</reference>
<gene>
    <name evidence="2" type="ORF">AVDCRST_MAG86-1488</name>
</gene>
<proteinExistence type="predicted"/>
<dbReference type="GO" id="GO:0005737">
    <property type="term" value="C:cytoplasm"/>
    <property type="evidence" value="ECO:0007669"/>
    <property type="project" value="TreeGrafter"/>
</dbReference>
<evidence type="ECO:0000313" key="2">
    <source>
        <dbReference type="EMBL" id="CAA9551760.1"/>
    </source>
</evidence>
<evidence type="ECO:0000256" key="1">
    <source>
        <dbReference type="PIRSR" id="PIRSR613078-2"/>
    </source>
</evidence>
<dbReference type="SMART" id="SM00855">
    <property type="entry name" value="PGAM"/>
    <property type="match status" value="1"/>
</dbReference>
<organism evidence="2">
    <name type="scientific">uncultured Truepera sp</name>
    <dbReference type="NCBI Taxonomy" id="543023"/>
    <lineage>
        <taxon>Bacteria</taxon>
        <taxon>Thermotogati</taxon>
        <taxon>Deinococcota</taxon>
        <taxon>Deinococci</taxon>
        <taxon>Trueperales</taxon>
        <taxon>Trueperaceae</taxon>
        <taxon>Truepera</taxon>
        <taxon>environmental samples</taxon>
    </lineage>
</organism>